<evidence type="ECO:0000256" key="3">
    <source>
        <dbReference type="ARBA" id="ARBA00022603"/>
    </source>
</evidence>
<evidence type="ECO:0000313" key="11">
    <source>
        <dbReference type="EMBL" id="ACU45206.1"/>
    </source>
</evidence>
<keyword evidence="2" id="KW-0963">Cytoplasm</keyword>
<evidence type="ECO:0000256" key="5">
    <source>
        <dbReference type="ARBA" id="ARBA00022691"/>
    </source>
</evidence>
<dbReference type="FunFam" id="3.30.300.110:FF:000001">
    <property type="entry name" value="tRNA (guanine(37)-N1)-methyltransferase"/>
    <property type="match status" value="1"/>
</dbReference>
<dbReference type="Gene3D" id="3.40.50.150">
    <property type="entry name" value="Vaccinia Virus protein VP39"/>
    <property type="match status" value="1"/>
</dbReference>
<proteinExistence type="evidence at transcript level"/>
<name>E8Z6X6_PROMN</name>
<feature type="domain" description="SAM-dependent methyltransferase TRM5/TYW2-type" evidence="10">
    <location>
        <begin position="6"/>
        <end position="269"/>
    </location>
</feature>
<dbReference type="InterPro" id="IPR056743">
    <property type="entry name" value="TRM5-TYW2-like_MTfase"/>
</dbReference>
<dbReference type="Pfam" id="PF02475">
    <property type="entry name" value="TRM5-TYW2_MTfase"/>
    <property type="match status" value="1"/>
</dbReference>
<keyword evidence="6" id="KW-0819">tRNA processing</keyword>
<evidence type="ECO:0000259" key="10">
    <source>
        <dbReference type="PROSITE" id="PS51684"/>
    </source>
</evidence>
<dbReference type="GO" id="GO:0070901">
    <property type="term" value="P:mitochondrial tRNA methylation"/>
    <property type="evidence" value="ECO:0007669"/>
    <property type="project" value="UniProtKB-ARBA"/>
</dbReference>
<dbReference type="PROSITE" id="PS51684">
    <property type="entry name" value="SAM_MT_TRM5_TYW2"/>
    <property type="match status" value="1"/>
</dbReference>
<dbReference type="InterPro" id="IPR030382">
    <property type="entry name" value="MeTrfase_TRM5/TYW2"/>
</dbReference>
<dbReference type="GO" id="GO:0052906">
    <property type="term" value="F:tRNA (guanine(37)-N1)-methyltransferase activity"/>
    <property type="evidence" value="ECO:0007669"/>
    <property type="project" value="UniProtKB-EC"/>
</dbReference>
<dbReference type="HAMAP" id="MF_03152">
    <property type="entry name" value="TRM5"/>
    <property type="match status" value="1"/>
</dbReference>
<comment type="catalytic activity">
    <reaction evidence="9">
        <text>guanosine(37) in tRNA + S-adenosyl-L-methionine = N(1)-methylguanosine(37) in tRNA + S-adenosyl-L-homocysteine + H(+)</text>
        <dbReference type="Rhea" id="RHEA:36899"/>
        <dbReference type="Rhea" id="RHEA-COMP:10145"/>
        <dbReference type="Rhea" id="RHEA-COMP:10147"/>
        <dbReference type="ChEBI" id="CHEBI:15378"/>
        <dbReference type="ChEBI" id="CHEBI:57856"/>
        <dbReference type="ChEBI" id="CHEBI:59789"/>
        <dbReference type="ChEBI" id="CHEBI:73542"/>
        <dbReference type="ChEBI" id="CHEBI:74269"/>
        <dbReference type="EC" id="2.1.1.228"/>
    </reaction>
</comment>
<organism evidence="11">
    <name type="scientific">Prorocentrum minimum</name>
    <name type="common">Dinoflagellate</name>
    <name type="synonym">Exuviaella minima</name>
    <dbReference type="NCBI Taxonomy" id="39449"/>
    <lineage>
        <taxon>Eukaryota</taxon>
        <taxon>Sar</taxon>
        <taxon>Alveolata</taxon>
        <taxon>Dinophyceae</taxon>
        <taxon>Prorocentrales</taxon>
        <taxon>Prorocentraceae</taxon>
        <taxon>Prorocentrum</taxon>
    </lineage>
</organism>
<evidence type="ECO:0000256" key="8">
    <source>
        <dbReference type="ARBA" id="ARBA00023242"/>
    </source>
</evidence>
<keyword evidence="3 11" id="KW-0489">Methyltransferase</keyword>
<evidence type="ECO:0000256" key="1">
    <source>
        <dbReference type="ARBA" id="ARBA00009775"/>
    </source>
</evidence>
<evidence type="ECO:0000256" key="2">
    <source>
        <dbReference type="ARBA" id="ARBA00022490"/>
    </source>
</evidence>
<dbReference type="InterPro" id="IPR025792">
    <property type="entry name" value="tRNA_Gua_MeTrfase_euk"/>
</dbReference>
<reference evidence="11" key="1">
    <citation type="submission" date="2008-12" db="EMBL/GenBank/DDBJ databases">
        <authorList>
            <person name="Zhang H."/>
            <person name="Lin S."/>
        </authorList>
    </citation>
    <scope>NUCLEOTIDE SEQUENCE</scope>
    <source>
        <strain evidence="11">CCMP696</strain>
    </source>
</reference>
<sequence>EVPTSFETVGQIAHFNLRAAHEPFKEFIGRVVLDKNRSLRTVVNKVGELSNEFRTFKMEVLAGEPSFLTSVKEQGMSFDLDYSEVYWNSRLSQERQRVLQQLSSGQIVLDMFAGIGAMSCFAASAGCRVYCNDLNPQGAHWQRHNVRRNQLEPWVEVHNLDAREFVRNVASAAGLFSSARTTAVHAIMNLPELALDFMDVFSGICPEDQTPGPTHIHCYCFARKDPPHEEICPRVEAALGALPPGIKVVNVRDVAPNKIMYCVEFEVPLDTLRGPPSKRRKVAD</sequence>
<comment type="similarity">
    <text evidence="1">Belongs to the class I-like SAM-binding methyltransferase superfamily. TRM5/TYW2 family.</text>
</comment>
<feature type="non-terminal residue" evidence="11">
    <location>
        <position position="1"/>
    </location>
</feature>
<accession>E8Z6X6</accession>
<keyword evidence="4 11" id="KW-0808">Transferase</keyword>
<dbReference type="PANTHER" id="PTHR23245:SF36">
    <property type="entry name" value="TRNA (GUANINE(37)-N1)-METHYLTRANSFERASE"/>
    <property type="match status" value="1"/>
</dbReference>
<dbReference type="AlphaFoldDB" id="E8Z6X6"/>
<dbReference type="SUPFAM" id="SSF53335">
    <property type="entry name" value="S-adenosyl-L-methionine-dependent methyltransferases"/>
    <property type="match status" value="1"/>
</dbReference>
<dbReference type="InterPro" id="IPR029063">
    <property type="entry name" value="SAM-dependent_MTases_sf"/>
</dbReference>
<dbReference type="GO" id="GO:0002939">
    <property type="term" value="P:tRNA N1-guanine methylation"/>
    <property type="evidence" value="ECO:0007669"/>
    <property type="project" value="TreeGrafter"/>
</dbReference>
<dbReference type="Pfam" id="PF25133">
    <property type="entry name" value="TYW2_N_2"/>
    <property type="match status" value="1"/>
</dbReference>
<keyword evidence="5" id="KW-0949">S-adenosyl-L-methionine</keyword>
<evidence type="ECO:0000256" key="4">
    <source>
        <dbReference type="ARBA" id="ARBA00022679"/>
    </source>
</evidence>
<dbReference type="EMBL" id="FJ600189">
    <property type="protein sequence ID" value="ACU45206.1"/>
    <property type="molecule type" value="mRNA"/>
</dbReference>
<dbReference type="PANTHER" id="PTHR23245">
    <property type="entry name" value="TRNA METHYLTRANSFERASE"/>
    <property type="match status" value="1"/>
</dbReference>
<dbReference type="InterPro" id="IPR056744">
    <property type="entry name" value="TRM5/TYW2-like_N"/>
</dbReference>
<dbReference type="CDD" id="cd02440">
    <property type="entry name" value="AdoMet_MTases"/>
    <property type="match status" value="1"/>
</dbReference>
<keyword evidence="8" id="KW-0539">Nucleus</keyword>
<protein>
    <submittedName>
        <fullName evidence="11">Trm5 tRNA methyltransferase 5-like</fullName>
    </submittedName>
</protein>
<evidence type="ECO:0000256" key="9">
    <source>
        <dbReference type="ARBA" id="ARBA00047783"/>
    </source>
</evidence>
<keyword evidence="7" id="KW-0496">Mitochondrion</keyword>
<dbReference type="GO" id="GO:0005739">
    <property type="term" value="C:mitochondrion"/>
    <property type="evidence" value="ECO:0007669"/>
    <property type="project" value="GOC"/>
</dbReference>
<evidence type="ECO:0000256" key="6">
    <source>
        <dbReference type="ARBA" id="ARBA00022694"/>
    </source>
</evidence>
<evidence type="ECO:0000256" key="7">
    <source>
        <dbReference type="ARBA" id="ARBA00023128"/>
    </source>
</evidence>
<dbReference type="Gene3D" id="3.30.300.110">
    <property type="entry name" value="Met-10+ protein-like domains"/>
    <property type="match status" value="1"/>
</dbReference>
<reference evidence="11" key="2">
    <citation type="book" date="2010" name="PROCEEDINGS OF 13TH INTERNATIONAL CONFERENCE ON HARMFUL ALGAE" publisher="International Society For The Study of Harmful Algae" city="Hong Kong, China">
        <title>Dinoflagellate meta-transcriptomics enabled by spliced leader.</title>
        <editorList>
            <person name="Unknown A."/>
        </editorList>
        <authorList>
            <person name="Lin S."/>
            <person name="Zhang H."/>
        </authorList>
    </citation>
    <scope>NUCLEOTIDE SEQUENCE</scope>
    <source>
        <strain evidence="11">CCMP696</strain>
    </source>
</reference>